<dbReference type="Proteomes" id="UP000289738">
    <property type="component" value="Chromosome A06"/>
</dbReference>
<evidence type="ECO:0000256" key="1">
    <source>
        <dbReference type="SAM" id="MobiDB-lite"/>
    </source>
</evidence>
<dbReference type="AlphaFoldDB" id="A0A445CRC8"/>
<feature type="region of interest" description="Disordered" evidence="1">
    <location>
        <begin position="124"/>
        <end position="239"/>
    </location>
</feature>
<dbReference type="STRING" id="3818.A0A445CRC8"/>
<reference evidence="2 3" key="1">
    <citation type="submission" date="2019-01" db="EMBL/GenBank/DDBJ databases">
        <title>Sequencing of cultivated peanut Arachis hypogaea provides insights into genome evolution and oil improvement.</title>
        <authorList>
            <person name="Chen X."/>
        </authorList>
    </citation>
    <scope>NUCLEOTIDE SEQUENCE [LARGE SCALE GENOMIC DNA]</scope>
    <source>
        <strain evidence="3">cv. Fuhuasheng</strain>
        <tissue evidence="2">Leaves</tissue>
    </source>
</reference>
<comment type="caution">
    <text evidence="2">The sequence shown here is derived from an EMBL/GenBank/DDBJ whole genome shotgun (WGS) entry which is preliminary data.</text>
</comment>
<feature type="compositionally biased region" description="Basic and acidic residues" evidence="1">
    <location>
        <begin position="188"/>
        <end position="220"/>
    </location>
</feature>
<keyword evidence="3" id="KW-1185">Reference proteome</keyword>
<evidence type="ECO:0000313" key="3">
    <source>
        <dbReference type="Proteomes" id="UP000289738"/>
    </source>
</evidence>
<name>A0A445CRC8_ARAHY</name>
<accession>A0A445CRC8</accession>
<proteinExistence type="predicted"/>
<evidence type="ECO:0000313" key="2">
    <source>
        <dbReference type="EMBL" id="RYR53435.1"/>
    </source>
</evidence>
<feature type="compositionally biased region" description="Basic residues" evidence="1">
    <location>
        <begin position="174"/>
        <end position="186"/>
    </location>
</feature>
<feature type="compositionally biased region" description="Basic residues" evidence="1">
    <location>
        <begin position="221"/>
        <end position="239"/>
    </location>
</feature>
<dbReference type="EMBL" id="SDMP01000006">
    <property type="protein sequence ID" value="RYR53435.1"/>
    <property type="molecule type" value="Genomic_DNA"/>
</dbReference>
<gene>
    <name evidence="2" type="ORF">Ahy_A06g028548</name>
</gene>
<sequence length="239" mass="28160">MQQAQQAWQGHVKDQRYGQNEILYLNKIEEPISSPNEHPTSAKDVEERLELLATHRSHSLHRYGGNCYGSGPRIPDPCSNPNPAYRKTKKLPSRRPVKVTAAFARLTQPRRTCLRERGCLPRSRARRRLPRSRESVAVRSPSPPRARSRLKSRCPVSYRRRRRCHSYSPSCYNRGHRSRSPVRSHHYSSYEKDRMSYRDIREHSDRSRRRDSARYLDRHSSASRRNRSRSMSPHSRKSH</sequence>
<protein>
    <submittedName>
        <fullName evidence="2">Uncharacterized protein</fullName>
    </submittedName>
</protein>
<organism evidence="2 3">
    <name type="scientific">Arachis hypogaea</name>
    <name type="common">Peanut</name>
    <dbReference type="NCBI Taxonomy" id="3818"/>
    <lineage>
        <taxon>Eukaryota</taxon>
        <taxon>Viridiplantae</taxon>
        <taxon>Streptophyta</taxon>
        <taxon>Embryophyta</taxon>
        <taxon>Tracheophyta</taxon>
        <taxon>Spermatophyta</taxon>
        <taxon>Magnoliopsida</taxon>
        <taxon>eudicotyledons</taxon>
        <taxon>Gunneridae</taxon>
        <taxon>Pentapetalae</taxon>
        <taxon>rosids</taxon>
        <taxon>fabids</taxon>
        <taxon>Fabales</taxon>
        <taxon>Fabaceae</taxon>
        <taxon>Papilionoideae</taxon>
        <taxon>50 kb inversion clade</taxon>
        <taxon>dalbergioids sensu lato</taxon>
        <taxon>Dalbergieae</taxon>
        <taxon>Pterocarpus clade</taxon>
        <taxon>Arachis</taxon>
    </lineage>
</organism>
<feature type="compositionally biased region" description="Basic residues" evidence="1">
    <location>
        <begin position="146"/>
        <end position="165"/>
    </location>
</feature>